<sequence>MTWDFLPLASPESWKGGRLAPAKKALTGAQWLSRLALESHSHDIVHLHSAGVLRHARFALRRYVLHCHGTDVRVQQYLPAWSAAVRTGLRQAEAVFYSTPDLAEHILPHRSDAEYLPVPVDMSLLPRWTPTERPRVVFASRWGHDKGGAAQLDAAERIVAAAGSGAEMIGLDWGPMAEEARRRGVQLIERQDRAGYMSMLASAWAVVGQSTGMIGSSELEALGIGAPLVMSVPLPLYASAPPPVLGSSAEGAADAVAALVRGELPHNPQMGQEYVAARHGVAGALAQVLDTYTTVLAKRG</sequence>
<dbReference type="RefSeq" id="WP_406831876.1">
    <property type="nucleotide sequence ID" value="NZ_CP157483.1"/>
</dbReference>
<evidence type="ECO:0000313" key="1">
    <source>
        <dbReference type="EMBL" id="XBO44389.1"/>
    </source>
</evidence>
<protein>
    <recommendedName>
        <fullName evidence="2">Glycosyltransferase family 4 protein</fullName>
    </recommendedName>
</protein>
<organism evidence="1">
    <name type="scientific">Pedococcus sp. KACC 23699</name>
    <dbReference type="NCBI Taxonomy" id="3149228"/>
    <lineage>
        <taxon>Bacteria</taxon>
        <taxon>Bacillati</taxon>
        <taxon>Actinomycetota</taxon>
        <taxon>Actinomycetes</taxon>
        <taxon>Micrococcales</taxon>
        <taxon>Intrasporangiaceae</taxon>
        <taxon>Pedococcus</taxon>
    </lineage>
</organism>
<reference evidence="1" key="1">
    <citation type="submission" date="2024-05" db="EMBL/GenBank/DDBJ databases">
        <authorList>
            <person name="Kim S."/>
            <person name="Heo J."/>
            <person name="Choi H."/>
            <person name="Choi Y."/>
            <person name="Kwon S.-W."/>
            <person name="Kim Y."/>
        </authorList>
    </citation>
    <scope>NUCLEOTIDE SEQUENCE</scope>
    <source>
        <strain evidence="1">KACC 23699</strain>
    </source>
</reference>
<evidence type="ECO:0008006" key="2">
    <source>
        <dbReference type="Google" id="ProtNLM"/>
    </source>
</evidence>
<dbReference type="Gene3D" id="3.40.50.2000">
    <property type="entry name" value="Glycogen Phosphorylase B"/>
    <property type="match status" value="1"/>
</dbReference>
<dbReference type="EMBL" id="CP157483">
    <property type="protein sequence ID" value="XBO44389.1"/>
    <property type="molecule type" value="Genomic_DNA"/>
</dbReference>
<dbReference type="AlphaFoldDB" id="A0AAU7JW95"/>
<accession>A0AAU7JW95</accession>
<gene>
    <name evidence="1" type="ORF">ABEG17_03380</name>
</gene>
<name>A0AAU7JW95_9MICO</name>
<dbReference type="SUPFAM" id="SSF53756">
    <property type="entry name" value="UDP-Glycosyltransferase/glycogen phosphorylase"/>
    <property type="match status" value="1"/>
</dbReference>
<proteinExistence type="predicted"/>